<dbReference type="Proteomes" id="UP000601223">
    <property type="component" value="Unassembled WGS sequence"/>
</dbReference>
<dbReference type="EMBL" id="BONF01000066">
    <property type="protein sequence ID" value="GIF86337.1"/>
    <property type="molecule type" value="Genomic_DNA"/>
</dbReference>
<feature type="chain" id="PRO_5035242111" description="Secreted protein" evidence="1">
    <location>
        <begin position="27"/>
        <end position="206"/>
    </location>
</feature>
<organism evidence="2 3">
    <name type="scientific">Catellatospora bangladeshensis</name>
    <dbReference type="NCBI Taxonomy" id="310355"/>
    <lineage>
        <taxon>Bacteria</taxon>
        <taxon>Bacillati</taxon>
        <taxon>Actinomycetota</taxon>
        <taxon>Actinomycetes</taxon>
        <taxon>Micromonosporales</taxon>
        <taxon>Micromonosporaceae</taxon>
        <taxon>Catellatospora</taxon>
    </lineage>
</organism>
<evidence type="ECO:0000313" key="2">
    <source>
        <dbReference type="EMBL" id="GIF86337.1"/>
    </source>
</evidence>
<dbReference type="RefSeq" id="WP_203757259.1">
    <property type="nucleotide sequence ID" value="NZ_BONF01000066.1"/>
</dbReference>
<evidence type="ECO:0000313" key="3">
    <source>
        <dbReference type="Proteomes" id="UP000601223"/>
    </source>
</evidence>
<protein>
    <recommendedName>
        <fullName evidence="4">Secreted protein</fullName>
    </recommendedName>
</protein>
<comment type="caution">
    <text evidence="2">The sequence shown here is derived from an EMBL/GenBank/DDBJ whole genome shotgun (WGS) entry which is preliminary data.</text>
</comment>
<evidence type="ECO:0000256" key="1">
    <source>
        <dbReference type="SAM" id="SignalP"/>
    </source>
</evidence>
<evidence type="ECO:0008006" key="4">
    <source>
        <dbReference type="Google" id="ProtNLM"/>
    </source>
</evidence>
<reference evidence="2 3" key="1">
    <citation type="submission" date="2021-01" db="EMBL/GenBank/DDBJ databases">
        <title>Whole genome shotgun sequence of Catellatospora bangladeshensis NBRC 107357.</title>
        <authorList>
            <person name="Komaki H."/>
            <person name="Tamura T."/>
        </authorList>
    </citation>
    <scope>NUCLEOTIDE SEQUENCE [LARGE SCALE GENOMIC DNA]</scope>
    <source>
        <strain evidence="2 3">NBRC 107357</strain>
    </source>
</reference>
<keyword evidence="3" id="KW-1185">Reference proteome</keyword>
<dbReference type="AlphaFoldDB" id="A0A8J3NMM4"/>
<name>A0A8J3NMM4_9ACTN</name>
<sequence>MRPLRLLIALACAAIAATTGSAAAHAAPQTPPPCVTPDGTDLNQLYGIEQRIVGPSTCREVRAGERWVMVGSPWITAADAADAVYPDGYVPQLPDPIEDFNAKFTGARYVVDAGTPHERVVTAGREVLLTGFVGADGLPFSAFPSPVLKPVRPGEHTFAVYLTLSAQHCDGLGTVIEANCIPAGESQWVPDLPFQAVPKYGVPVRP</sequence>
<gene>
    <name evidence="2" type="ORF">Cba03nite_76860</name>
</gene>
<proteinExistence type="predicted"/>
<feature type="signal peptide" evidence="1">
    <location>
        <begin position="1"/>
        <end position="26"/>
    </location>
</feature>
<keyword evidence="1" id="KW-0732">Signal</keyword>
<accession>A0A8J3NMM4</accession>